<sequence length="283" mass="31507">MIVLSHLWDQGSQRSNPRSLAPSILSAGSVGNPKARCKHCNKFHFGKCRMISEACYRCITSTQEVDHPVTLAMPVVRGATKYSTVKSEARAPARTYAIHAREDASALDVITDTDITAVIDPSSTHSYICTNLVSVKNLPIEFTEFAVKVSNPLGQYVMVDKVCKNCPLMVWGYCFSTDLMLLPFDEFNLTQHDTVVYCKHKYIVLKCQNGELLRIEFDKLDGLSNVILAISAHKYVKKGYDAYLGYVLGSKVSESKIKSVPVVCKFPDVVPKELLSLPHVREV</sequence>
<dbReference type="EMBL" id="SMMG02000007">
    <property type="protein sequence ID" value="KAA3466729.1"/>
    <property type="molecule type" value="Genomic_DNA"/>
</dbReference>
<accession>A0A5B6VC57</accession>
<dbReference type="PANTHER" id="PTHR15503">
    <property type="entry name" value="LDOC1 RELATED"/>
    <property type="match status" value="1"/>
</dbReference>
<dbReference type="Proteomes" id="UP000325315">
    <property type="component" value="Unassembled WGS sequence"/>
</dbReference>
<evidence type="ECO:0008006" key="3">
    <source>
        <dbReference type="Google" id="ProtNLM"/>
    </source>
</evidence>
<protein>
    <recommendedName>
        <fullName evidence="3">Gag-Pol polyprotein</fullName>
    </recommendedName>
</protein>
<comment type="caution">
    <text evidence="1">The sequence shown here is derived from an EMBL/GenBank/DDBJ whole genome shotgun (WGS) entry which is preliminary data.</text>
</comment>
<dbReference type="OrthoDB" id="786726at2759"/>
<proteinExistence type="predicted"/>
<dbReference type="Pfam" id="PF08284">
    <property type="entry name" value="RVP_2"/>
    <property type="match status" value="1"/>
</dbReference>
<keyword evidence="2" id="KW-1185">Reference proteome</keyword>
<dbReference type="AlphaFoldDB" id="A0A5B6VC57"/>
<evidence type="ECO:0000313" key="2">
    <source>
        <dbReference type="Proteomes" id="UP000325315"/>
    </source>
</evidence>
<name>A0A5B6VC57_9ROSI</name>
<reference evidence="2" key="1">
    <citation type="journal article" date="2019" name="Plant Biotechnol. J.">
        <title>Genome sequencing of the Australian wild diploid species Gossypium australe highlights disease resistance and delayed gland morphogenesis.</title>
        <authorList>
            <person name="Cai Y."/>
            <person name="Cai X."/>
            <person name="Wang Q."/>
            <person name="Wang P."/>
            <person name="Zhang Y."/>
            <person name="Cai C."/>
            <person name="Xu Y."/>
            <person name="Wang K."/>
            <person name="Zhou Z."/>
            <person name="Wang C."/>
            <person name="Geng S."/>
            <person name="Li B."/>
            <person name="Dong Q."/>
            <person name="Hou Y."/>
            <person name="Wang H."/>
            <person name="Ai P."/>
            <person name="Liu Z."/>
            <person name="Yi F."/>
            <person name="Sun M."/>
            <person name="An G."/>
            <person name="Cheng J."/>
            <person name="Zhang Y."/>
            <person name="Shi Q."/>
            <person name="Xie Y."/>
            <person name="Shi X."/>
            <person name="Chang Y."/>
            <person name="Huang F."/>
            <person name="Chen Y."/>
            <person name="Hong S."/>
            <person name="Mi L."/>
            <person name="Sun Q."/>
            <person name="Zhang L."/>
            <person name="Zhou B."/>
            <person name="Peng R."/>
            <person name="Zhang X."/>
            <person name="Liu F."/>
        </authorList>
    </citation>
    <scope>NUCLEOTIDE SEQUENCE [LARGE SCALE GENOMIC DNA]</scope>
    <source>
        <strain evidence="2">cv. PA1801</strain>
    </source>
</reference>
<dbReference type="InterPro" id="IPR032567">
    <property type="entry name" value="RTL1-rel"/>
</dbReference>
<evidence type="ECO:0000313" key="1">
    <source>
        <dbReference type="EMBL" id="KAA3466729.1"/>
    </source>
</evidence>
<gene>
    <name evidence="1" type="ORF">EPI10_001800</name>
</gene>
<dbReference type="PANTHER" id="PTHR15503:SF45">
    <property type="entry name" value="RNA-DIRECTED DNA POLYMERASE HOMOLOG"/>
    <property type="match status" value="1"/>
</dbReference>
<organism evidence="1 2">
    <name type="scientific">Gossypium australe</name>
    <dbReference type="NCBI Taxonomy" id="47621"/>
    <lineage>
        <taxon>Eukaryota</taxon>
        <taxon>Viridiplantae</taxon>
        <taxon>Streptophyta</taxon>
        <taxon>Embryophyta</taxon>
        <taxon>Tracheophyta</taxon>
        <taxon>Spermatophyta</taxon>
        <taxon>Magnoliopsida</taxon>
        <taxon>eudicotyledons</taxon>
        <taxon>Gunneridae</taxon>
        <taxon>Pentapetalae</taxon>
        <taxon>rosids</taxon>
        <taxon>malvids</taxon>
        <taxon>Malvales</taxon>
        <taxon>Malvaceae</taxon>
        <taxon>Malvoideae</taxon>
        <taxon>Gossypium</taxon>
    </lineage>
</organism>